<organism evidence="6 7">
    <name type="scientific">Perkinsus olseni</name>
    <name type="common">Perkinsus atlanticus</name>
    <dbReference type="NCBI Taxonomy" id="32597"/>
    <lineage>
        <taxon>Eukaryota</taxon>
        <taxon>Sar</taxon>
        <taxon>Alveolata</taxon>
        <taxon>Perkinsozoa</taxon>
        <taxon>Perkinsea</taxon>
        <taxon>Perkinsida</taxon>
        <taxon>Perkinsidae</taxon>
        <taxon>Perkinsus</taxon>
    </lineage>
</organism>
<reference evidence="6 7" key="1">
    <citation type="submission" date="2020-04" db="EMBL/GenBank/DDBJ databases">
        <title>Perkinsus olseni comparative genomics.</title>
        <authorList>
            <person name="Bogema D.R."/>
        </authorList>
    </citation>
    <scope>NUCLEOTIDE SEQUENCE [LARGE SCALE GENOMIC DNA]</scope>
    <source>
        <strain evidence="6">00978-12</strain>
    </source>
</reference>
<gene>
    <name evidence="6" type="primary">LAR1_5</name>
    <name evidence="6" type="ORF">FOZ60_015436</name>
</gene>
<dbReference type="EMBL" id="JABANP010000078">
    <property type="protein sequence ID" value="KAF4691439.1"/>
    <property type="molecule type" value="Genomic_DNA"/>
</dbReference>
<evidence type="ECO:0000259" key="5">
    <source>
        <dbReference type="Pfam" id="PF05368"/>
    </source>
</evidence>
<evidence type="ECO:0000256" key="2">
    <source>
        <dbReference type="ARBA" id="ARBA00022980"/>
    </source>
</evidence>
<dbReference type="InterPro" id="IPR008030">
    <property type="entry name" value="NmrA-like"/>
</dbReference>
<keyword evidence="3 4" id="KW-0687">Ribonucleoprotein</keyword>
<dbReference type="GO" id="GO:1990904">
    <property type="term" value="C:ribonucleoprotein complex"/>
    <property type="evidence" value="ECO:0007669"/>
    <property type="project" value="UniProtKB-KW"/>
</dbReference>
<dbReference type="AlphaFoldDB" id="A0A7J6P5N8"/>
<dbReference type="InterPro" id="IPR047863">
    <property type="entry name" value="Ribosomal_uS8_CS"/>
</dbReference>
<protein>
    <submittedName>
        <fullName evidence="6">Leucoanthocyanidin reductase</fullName>
    </submittedName>
</protein>
<dbReference type="SUPFAM" id="SSF51735">
    <property type="entry name" value="NAD(P)-binding Rossmann-fold domains"/>
    <property type="match status" value="1"/>
</dbReference>
<sequence>MAGCGRGIDCEASLKSASLGWYVSTSCSAVMSDYTSTMVRVSVLRDCLNSILNAEKAGKRQVLVRPCSKVIVKFLQVMQKNGYIGDFEIVDDHRAGKVIVNLNGRINKCGVISPRFDIETGDIEQLASDLLPSRQFGHVVLTTPYGIMDHEEARRKHTGGKLIEVPNQKDEAALATVFRENQVDTVICAMHGSAPVIRDVEGHIINAAVKSGTVERFCPDEFGVHTGAIPWGLADLFDAKKEMQELVRKSGLKWTAVFVGGVFPYFAPSLKSGRGFVVTFGDRDALFFTNSLQDIGMMIARAATDERTINKYVQFQVNPTTQAKNLELVRKIWPLEDFPERHVDEAELIRLMRDESDNDLWVILYAIFCMGRMDCLDFPETMLGDGIFPGDYKFTTIEECLSDPSFVFPDSKKS</sequence>
<dbReference type="InterPro" id="IPR035987">
    <property type="entry name" value="Ribosomal_uS8_sf"/>
</dbReference>
<comment type="similarity">
    <text evidence="1 4">Belongs to the universal ribosomal protein uS8 family.</text>
</comment>
<dbReference type="FunFam" id="3.30.1370.30:FF:000001">
    <property type="entry name" value="40S ribosomal protein S15a"/>
    <property type="match status" value="1"/>
</dbReference>
<dbReference type="PROSITE" id="PS00053">
    <property type="entry name" value="RIBOSOMAL_S8"/>
    <property type="match status" value="1"/>
</dbReference>
<dbReference type="Gene3D" id="3.40.50.720">
    <property type="entry name" value="NAD(P)-binding Rossmann-like Domain"/>
    <property type="match status" value="1"/>
</dbReference>
<dbReference type="Gene3D" id="3.30.1370.30">
    <property type="match status" value="1"/>
</dbReference>
<dbReference type="OrthoDB" id="10250260at2759"/>
<evidence type="ECO:0000256" key="3">
    <source>
        <dbReference type="ARBA" id="ARBA00023274"/>
    </source>
</evidence>
<dbReference type="GO" id="GO:0003735">
    <property type="term" value="F:structural constituent of ribosome"/>
    <property type="evidence" value="ECO:0007669"/>
    <property type="project" value="InterPro"/>
</dbReference>
<dbReference type="GO" id="GO:0005840">
    <property type="term" value="C:ribosome"/>
    <property type="evidence" value="ECO:0007669"/>
    <property type="project" value="UniProtKB-KW"/>
</dbReference>
<keyword evidence="2 4" id="KW-0689">Ribosomal protein</keyword>
<dbReference type="GO" id="GO:0006412">
    <property type="term" value="P:translation"/>
    <property type="evidence" value="ECO:0007669"/>
    <property type="project" value="InterPro"/>
</dbReference>
<evidence type="ECO:0000256" key="4">
    <source>
        <dbReference type="RuleBase" id="RU003660"/>
    </source>
</evidence>
<dbReference type="InterPro" id="IPR000630">
    <property type="entry name" value="Ribosomal_uS8"/>
</dbReference>
<proteinExistence type="inferred from homology"/>
<dbReference type="PANTHER" id="PTHR11758">
    <property type="entry name" value="40S RIBOSOMAL PROTEIN S15A"/>
    <property type="match status" value="1"/>
</dbReference>
<dbReference type="Proteomes" id="UP000541610">
    <property type="component" value="Unassembled WGS sequence"/>
</dbReference>
<evidence type="ECO:0000313" key="6">
    <source>
        <dbReference type="EMBL" id="KAF4691439.1"/>
    </source>
</evidence>
<feature type="domain" description="NmrA-like" evidence="5">
    <location>
        <begin position="167"/>
        <end position="315"/>
    </location>
</feature>
<dbReference type="InterPro" id="IPR036291">
    <property type="entry name" value="NAD(P)-bd_dom_sf"/>
</dbReference>
<evidence type="ECO:0000313" key="7">
    <source>
        <dbReference type="Proteomes" id="UP000541610"/>
    </source>
</evidence>
<name>A0A7J6P5N8_PEROL</name>
<dbReference type="Pfam" id="PF05368">
    <property type="entry name" value="NmrA"/>
    <property type="match status" value="1"/>
</dbReference>
<accession>A0A7J6P5N8</accession>
<dbReference type="NCBIfam" id="NF003115">
    <property type="entry name" value="PRK04034.1"/>
    <property type="match status" value="1"/>
</dbReference>
<comment type="caution">
    <text evidence="6">The sequence shown here is derived from an EMBL/GenBank/DDBJ whole genome shotgun (WGS) entry which is preliminary data.</text>
</comment>
<dbReference type="SUPFAM" id="SSF56047">
    <property type="entry name" value="Ribosomal protein S8"/>
    <property type="match status" value="1"/>
</dbReference>
<dbReference type="Gene3D" id="3.90.25.10">
    <property type="entry name" value="UDP-galactose 4-epimerase, domain 1"/>
    <property type="match status" value="1"/>
</dbReference>
<dbReference type="PROSITE" id="PS51257">
    <property type="entry name" value="PROKAR_LIPOPROTEIN"/>
    <property type="match status" value="1"/>
</dbReference>
<evidence type="ECO:0000256" key="1">
    <source>
        <dbReference type="ARBA" id="ARBA00006471"/>
    </source>
</evidence>
<dbReference type="Pfam" id="PF00410">
    <property type="entry name" value="Ribosomal_S8"/>
    <property type="match status" value="1"/>
</dbReference>